<dbReference type="EMBL" id="JAKJXO020000005">
    <property type="protein sequence ID" value="KAL1604872.1"/>
    <property type="molecule type" value="Genomic_DNA"/>
</dbReference>
<proteinExistence type="inferred from homology"/>
<dbReference type="PRINTS" id="PR00463">
    <property type="entry name" value="EP450I"/>
</dbReference>
<evidence type="ECO:0000313" key="2">
    <source>
        <dbReference type="EMBL" id="KAL1604872.1"/>
    </source>
</evidence>
<dbReference type="PANTHER" id="PTHR24305:SF166">
    <property type="entry name" value="CYTOCHROME P450 12A4, MITOCHONDRIAL-RELATED"/>
    <property type="match status" value="1"/>
</dbReference>
<dbReference type="InterPro" id="IPR001128">
    <property type="entry name" value="Cyt_P450"/>
</dbReference>
<dbReference type="InterPro" id="IPR050121">
    <property type="entry name" value="Cytochrome_P450_monoxygenase"/>
</dbReference>
<sequence>MDNMKLFLGKKVDLAEWTQFFAFDVVGELAFGKNFGLLDAGRDHEGLIEWVYLLLTSQASLGWFWRDGDPSKYRLFRNMLNKGYLKTAGKVLGCWPRPEVEKRVRNKINIRTTSDRNDLFAHFLQMKNPDGTPVPYRDMFGESMNVVAAGADTTAISIRAVIRYVASNPRVYRKLQREIDEANKAGLLAQVVRFEQVQGLTYFNAVVKEALRLYPAESD</sequence>
<dbReference type="Proteomes" id="UP001521785">
    <property type="component" value="Unassembled WGS sequence"/>
</dbReference>
<gene>
    <name evidence="2" type="ORF">SLS60_004412</name>
</gene>
<evidence type="ECO:0000313" key="3">
    <source>
        <dbReference type="Proteomes" id="UP001521785"/>
    </source>
</evidence>
<evidence type="ECO:0008006" key="4">
    <source>
        <dbReference type="Google" id="ProtNLM"/>
    </source>
</evidence>
<accession>A0ABR3RLW5</accession>
<comment type="caution">
    <text evidence="2">The sequence shown here is derived from an EMBL/GenBank/DDBJ whole genome shotgun (WGS) entry which is preliminary data.</text>
</comment>
<dbReference type="Gene3D" id="1.10.630.10">
    <property type="entry name" value="Cytochrome P450"/>
    <property type="match status" value="1"/>
</dbReference>
<keyword evidence="3" id="KW-1185">Reference proteome</keyword>
<protein>
    <recommendedName>
        <fullName evidence="4">Cytochrome P450</fullName>
    </recommendedName>
</protein>
<dbReference type="Pfam" id="PF00067">
    <property type="entry name" value="p450"/>
    <property type="match status" value="1"/>
</dbReference>
<reference evidence="2 3" key="1">
    <citation type="submission" date="2024-02" db="EMBL/GenBank/DDBJ databases">
        <title>De novo assembly and annotation of 12 fungi associated with fruit tree decline syndrome in Ontario, Canada.</title>
        <authorList>
            <person name="Sulman M."/>
            <person name="Ellouze W."/>
            <person name="Ilyukhin E."/>
        </authorList>
    </citation>
    <scope>NUCLEOTIDE SEQUENCE [LARGE SCALE GENOMIC DNA]</scope>
    <source>
        <strain evidence="2 3">M42-189</strain>
    </source>
</reference>
<comment type="similarity">
    <text evidence="1">Belongs to the cytochrome P450 family.</text>
</comment>
<dbReference type="InterPro" id="IPR002401">
    <property type="entry name" value="Cyt_P450_E_grp-I"/>
</dbReference>
<dbReference type="SUPFAM" id="SSF48264">
    <property type="entry name" value="Cytochrome P450"/>
    <property type="match status" value="1"/>
</dbReference>
<dbReference type="PANTHER" id="PTHR24305">
    <property type="entry name" value="CYTOCHROME P450"/>
    <property type="match status" value="1"/>
</dbReference>
<organism evidence="2 3">
    <name type="scientific">Paraconiothyrium brasiliense</name>
    <dbReference type="NCBI Taxonomy" id="300254"/>
    <lineage>
        <taxon>Eukaryota</taxon>
        <taxon>Fungi</taxon>
        <taxon>Dikarya</taxon>
        <taxon>Ascomycota</taxon>
        <taxon>Pezizomycotina</taxon>
        <taxon>Dothideomycetes</taxon>
        <taxon>Pleosporomycetidae</taxon>
        <taxon>Pleosporales</taxon>
        <taxon>Massarineae</taxon>
        <taxon>Didymosphaeriaceae</taxon>
        <taxon>Paraconiothyrium</taxon>
    </lineage>
</organism>
<name>A0ABR3RLW5_9PLEO</name>
<evidence type="ECO:0000256" key="1">
    <source>
        <dbReference type="ARBA" id="ARBA00010617"/>
    </source>
</evidence>
<dbReference type="InterPro" id="IPR036396">
    <property type="entry name" value="Cyt_P450_sf"/>
</dbReference>